<dbReference type="Proteomes" id="UP000801492">
    <property type="component" value="Unassembled WGS sequence"/>
</dbReference>
<dbReference type="Gene3D" id="3.40.50.1820">
    <property type="entry name" value="alpha/beta hydrolase"/>
    <property type="match status" value="1"/>
</dbReference>
<reference evidence="8" key="1">
    <citation type="submission" date="2019-08" db="EMBL/GenBank/DDBJ databases">
        <title>The genome of the North American firefly Photinus pyralis.</title>
        <authorList>
            <consortium name="Photinus pyralis genome working group"/>
            <person name="Fallon T.R."/>
            <person name="Sander Lower S.E."/>
            <person name="Weng J.-K."/>
        </authorList>
    </citation>
    <scope>NUCLEOTIDE SEQUENCE</scope>
    <source>
        <strain evidence="8">TRF0915ILg1</strain>
        <tissue evidence="8">Whole body</tissue>
    </source>
</reference>
<dbReference type="PANTHER" id="PTHR43142:SF1">
    <property type="entry name" value="CARBOXYLIC ESTER HYDROLASE"/>
    <property type="match status" value="1"/>
</dbReference>
<keyword evidence="9" id="KW-1185">Reference proteome</keyword>
<dbReference type="InterPro" id="IPR002018">
    <property type="entry name" value="CarbesteraseB"/>
</dbReference>
<feature type="domain" description="Carboxylesterase type B" evidence="7">
    <location>
        <begin position="23"/>
        <end position="548"/>
    </location>
</feature>
<dbReference type="AlphaFoldDB" id="A0A8K0DBC9"/>
<proteinExistence type="inferred from homology"/>
<keyword evidence="2" id="KW-0719">Serine esterase</keyword>
<sequence length="564" mass="63281">MIRFVAYICLLFFVGALSDGQDHPEVRLEQGVLRGKYRQTWNEKTFNSFTSIPYAQPPVGKLRFKPPVPSGSWDGVLDATQVAPICPQIDIFQGETDAKGDEDCLYLNVYTPQLESTKKQLLPVMFYIHGGGFFIGSGNTDLYGPDILLDKNIVLVTINYRLGALGFLSTEDELMPGNNGLKDQNLALKWVKKNIMHFGGNPEKIIVFGQSAGGASTHYHVLSPLSRDLISGAIAHSGTATAVWSLAPKGEALRNAKRLAEFLNCPNESKVEMIECLSKVDVHDILAQDKKFTVYTVDPIIPFKPVIEPSIEGAFIVEDPIDTIKSGKSAQIPFITGVTTEEGAIRSAGLSSDANLLEELNKNFDKLAPIIFMYEDNPKKDEVSKKIRNYYFGDKNIDDSTKGELTNLFTDSWFLFPQVVAAQLHAKYTSHPVYFYIFGIQGRLSYGKLLGDLGYNFGVFHCDELFSLFSTEVFPDYKPNESERKCIDIMTTIWTTFAETGNPTPATNSLIKTKWEPTQNNILSSYFLKSVDDIKMTQDTYKERMDFWKNLSYDSRSSRFKDEL</sequence>
<accession>A0A8K0DBC9</accession>
<evidence type="ECO:0000256" key="1">
    <source>
        <dbReference type="ARBA" id="ARBA00005964"/>
    </source>
</evidence>
<protein>
    <recommendedName>
        <fullName evidence="6">Carboxylic ester hydrolase</fullName>
        <ecNumber evidence="6">3.1.1.-</ecNumber>
    </recommendedName>
</protein>
<dbReference type="PROSITE" id="PS00941">
    <property type="entry name" value="CARBOXYLESTERASE_B_2"/>
    <property type="match status" value="1"/>
</dbReference>
<gene>
    <name evidence="8" type="ORF">ILUMI_03534</name>
</gene>
<organism evidence="8 9">
    <name type="scientific">Ignelater luminosus</name>
    <name type="common">Cucubano</name>
    <name type="synonym">Pyrophorus luminosus</name>
    <dbReference type="NCBI Taxonomy" id="2038154"/>
    <lineage>
        <taxon>Eukaryota</taxon>
        <taxon>Metazoa</taxon>
        <taxon>Ecdysozoa</taxon>
        <taxon>Arthropoda</taxon>
        <taxon>Hexapoda</taxon>
        <taxon>Insecta</taxon>
        <taxon>Pterygota</taxon>
        <taxon>Neoptera</taxon>
        <taxon>Endopterygota</taxon>
        <taxon>Coleoptera</taxon>
        <taxon>Polyphaga</taxon>
        <taxon>Elateriformia</taxon>
        <taxon>Elateroidea</taxon>
        <taxon>Elateridae</taxon>
        <taxon>Agrypninae</taxon>
        <taxon>Pyrophorini</taxon>
        <taxon>Ignelater</taxon>
    </lineage>
</organism>
<dbReference type="InterPro" id="IPR019826">
    <property type="entry name" value="Carboxylesterase_B_AS"/>
</dbReference>
<dbReference type="GO" id="GO:0052689">
    <property type="term" value="F:carboxylic ester hydrolase activity"/>
    <property type="evidence" value="ECO:0007669"/>
    <property type="project" value="UniProtKB-KW"/>
</dbReference>
<dbReference type="PANTHER" id="PTHR43142">
    <property type="entry name" value="CARBOXYLIC ESTER HYDROLASE"/>
    <property type="match status" value="1"/>
</dbReference>
<evidence type="ECO:0000256" key="4">
    <source>
        <dbReference type="ARBA" id="ARBA00023157"/>
    </source>
</evidence>
<dbReference type="InterPro" id="IPR029058">
    <property type="entry name" value="AB_hydrolase_fold"/>
</dbReference>
<evidence type="ECO:0000313" key="8">
    <source>
        <dbReference type="EMBL" id="KAF2902649.1"/>
    </source>
</evidence>
<dbReference type="EC" id="3.1.1.-" evidence="6"/>
<dbReference type="EMBL" id="VTPC01001231">
    <property type="protein sequence ID" value="KAF2902649.1"/>
    <property type="molecule type" value="Genomic_DNA"/>
</dbReference>
<dbReference type="SUPFAM" id="SSF53474">
    <property type="entry name" value="alpha/beta-Hydrolases"/>
    <property type="match status" value="1"/>
</dbReference>
<dbReference type="InterPro" id="IPR019819">
    <property type="entry name" value="Carboxylesterase_B_CS"/>
</dbReference>
<comment type="caution">
    <text evidence="8">The sequence shown here is derived from an EMBL/GenBank/DDBJ whole genome shotgun (WGS) entry which is preliminary data.</text>
</comment>
<dbReference type="PROSITE" id="PS00122">
    <property type="entry name" value="CARBOXYLESTERASE_B_1"/>
    <property type="match status" value="1"/>
</dbReference>
<dbReference type="CDD" id="cd00312">
    <property type="entry name" value="Esterase_lipase"/>
    <property type="match status" value="1"/>
</dbReference>
<keyword evidence="4" id="KW-1015">Disulfide bond</keyword>
<feature type="chain" id="PRO_5035488285" description="Carboxylic ester hydrolase" evidence="6">
    <location>
        <begin position="21"/>
        <end position="564"/>
    </location>
</feature>
<evidence type="ECO:0000256" key="2">
    <source>
        <dbReference type="ARBA" id="ARBA00022487"/>
    </source>
</evidence>
<evidence type="ECO:0000256" key="5">
    <source>
        <dbReference type="ARBA" id="ARBA00023180"/>
    </source>
</evidence>
<dbReference type="Pfam" id="PF00135">
    <property type="entry name" value="COesterase"/>
    <property type="match status" value="1"/>
</dbReference>
<comment type="similarity">
    <text evidence="1 6">Belongs to the type-B carboxylesterase/lipase family.</text>
</comment>
<dbReference type="FunFam" id="3.40.50.1820:FF:000155">
    <property type="entry name" value="Carboxylic ester hydrolase"/>
    <property type="match status" value="1"/>
</dbReference>
<keyword evidence="6" id="KW-0732">Signal</keyword>
<evidence type="ECO:0000256" key="6">
    <source>
        <dbReference type="RuleBase" id="RU361235"/>
    </source>
</evidence>
<name>A0A8K0DBC9_IGNLU</name>
<keyword evidence="5" id="KW-0325">Glycoprotein</keyword>
<dbReference type="OrthoDB" id="19653at2759"/>
<evidence type="ECO:0000313" key="9">
    <source>
        <dbReference type="Proteomes" id="UP000801492"/>
    </source>
</evidence>
<evidence type="ECO:0000256" key="3">
    <source>
        <dbReference type="ARBA" id="ARBA00022801"/>
    </source>
</evidence>
<feature type="signal peptide" evidence="6">
    <location>
        <begin position="1"/>
        <end position="20"/>
    </location>
</feature>
<evidence type="ECO:0000259" key="7">
    <source>
        <dbReference type="Pfam" id="PF00135"/>
    </source>
</evidence>
<keyword evidence="3 6" id="KW-0378">Hydrolase</keyword>